<evidence type="ECO:0000256" key="1">
    <source>
        <dbReference type="ARBA" id="ARBA00005820"/>
    </source>
</evidence>
<dbReference type="InterPro" id="IPR011990">
    <property type="entry name" value="TPR-like_helical_dom_sf"/>
</dbReference>
<keyword evidence="2" id="KW-0677">Repeat</keyword>
<dbReference type="InterPro" id="IPR002182">
    <property type="entry name" value="NB-ARC"/>
</dbReference>
<dbReference type="SUPFAM" id="SSF48452">
    <property type="entry name" value="TPR-like"/>
    <property type="match status" value="1"/>
</dbReference>
<dbReference type="Gene3D" id="3.40.50.300">
    <property type="entry name" value="P-loop containing nucleotide triphosphate hydrolases"/>
    <property type="match status" value="1"/>
</dbReference>
<evidence type="ECO:0000259" key="7">
    <source>
        <dbReference type="PROSITE" id="PS51755"/>
    </source>
</evidence>
<dbReference type="SMART" id="SM01043">
    <property type="entry name" value="BTAD"/>
    <property type="match status" value="1"/>
</dbReference>
<dbReference type="SUPFAM" id="SSF52540">
    <property type="entry name" value="P-loop containing nucleoside triphosphate hydrolases"/>
    <property type="match status" value="1"/>
</dbReference>
<evidence type="ECO:0000313" key="9">
    <source>
        <dbReference type="Proteomes" id="UP000741013"/>
    </source>
</evidence>
<reference evidence="8 9" key="1">
    <citation type="submission" date="2021-03" db="EMBL/GenBank/DDBJ databases">
        <title>Sequencing the genomes of 1000 actinobacteria strains.</title>
        <authorList>
            <person name="Klenk H.-P."/>
        </authorList>
    </citation>
    <scope>NUCLEOTIDE SEQUENCE [LARGE SCALE GENOMIC DNA]</scope>
    <source>
        <strain evidence="8 9">DSM 45510</strain>
    </source>
</reference>
<organism evidence="8 9">
    <name type="scientific">Amycolatopsis magusensis</name>
    <dbReference type="NCBI Taxonomy" id="882444"/>
    <lineage>
        <taxon>Bacteria</taxon>
        <taxon>Bacillati</taxon>
        <taxon>Actinomycetota</taxon>
        <taxon>Actinomycetes</taxon>
        <taxon>Pseudonocardiales</taxon>
        <taxon>Pseudonocardiaceae</taxon>
        <taxon>Amycolatopsis</taxon>
    </lineage>
</organism>
<dbReference type="PROSITE" id="PS51755">
    <property type="entry name" value="OMPR_PHOB"/>
    <property type="match status" value="1"/>
</dbReference>
<keyword evidence="3" id="KW-0805">Transcription regulation</keyword>
<evidence type="ECO:0000256" key="3">
    <source>
        <dbReference type="ARBA" id="ARBA00023015"/>
    </source>
</evidence>
<evidence type="ECO:0000256" key="5">
    <source>
        <dbReference type="ARBA" id="ARBA00023163"/>
    </source>
</evidence>
<dbReference type="InterPro" id="IPR042197">
    <property type="entry name" value="Apaf_helical"/>
</dbReference>
<evidence type="ECO:0000256" key="2">
    <source>
        <dbReference type="ARBA" id="ARBA00022737"/>
    </source>
</evidence>
<dbReference type="InterPro" id="IPR016032">
    <property type="entry name" value="Sig_transdc_resp-reg_C-effctor"/>
</dbReference>
<evidence type="ECO:0000256" key="4">
    <source>
        <dbReference type="ARBA" id="ARBA00023125"/>
    </source>
</evidence>
<keyword evidence="9" id="KW-1185">Reference proteome</keyword>
<dbReference type="Gene3D" id="1.10.8.430">
    <property type="entry name" value="Helical domain of apoptotic protease-activating factors"/>
    <property type="match status" value="1"/>
</dbReference>
<dbReference type="Gene3D" id="1.10.10.10">
    <property type="entry name" value="Winged helix-like DNA-binding domain superfamily/Winged helix DNA-binding domain"/>
    <property type="match status" value="1"/>
</dbReference>
<comment type="similarity">
    <text evidence="1">Belongs to the AfsR/DnrI/RedD regulatory family.</text>
</comment>
<evidence type="ECO:0000313" key="8">
    <source>
        <dbReference type="EMBL" id="MBP2183591.1"/>
    </source>
</evidence>
<dbReference type="PANTHER" id="PTHR35807:SF1">
    <property type="entry name" value="TRANSCRIPTIONAL REGULATOR REDD"/>
    <property type="match status" value="1"/>
</dbReference>
<dbReference type="PANTHER" id="PTHR35807">
    <property type="entry name" value="TRANSCRIPTIONAL REGULATOR REDD-RELATED"/>
    <property type="match status" value="1"/>
</dbReference>
<dbReference type="InterPro" id="IPR036388">
    <property type="entry name" value="WH-like_DNA-bd_sf"/>
</dbReference>
<protein>
    <submittedName>
        <fullName evidence="8">DNA-binding SARP family transcriptional activator</fullName>
    </submittedName>
</protein>
<dbReference type="CDD" id="cd15831">
    <property type="entry name" value="BTAD"/>
    <property type="match status" value="1"/>
</dbReference>
<dbReference type="Pfam" id="PF00486">
    <property type="entry name" value="Trans_reg_C"/>
    <property type="match status" value="1"/>
</dbReference>
<dbReference type="InterPro" id="IPR001867">
    <property type="entry name" value="OmpR/PhoB-type_DNA-bd"/>
</dbReference>
<dbReference type="SUPFAM" id="SSF46894">
    <property type="entry name" value="C-terminal effector domain of the bipartite response regulators"/>
    <property type="match status" value="1"/>
</dbReference>
<feature type="domain" description="OmpR/PhoB-type" evidence="7">
    <location>
        <begin position="1"/>
        <end position="91"/>
    </location>
</feature>
<dbReference type="EMBL" id="JAGGMS010000001">
    <property type="protein sequence ID" value="MBP2183591.1"/>
    <property type="molecule type" value="Genomic_DNA"/>
</dbReference>
<dbReference type="SMART" id="SM00862">
    <property type="entry name" value="Trans_reg_C"/>
    <property type="match status" value="1"/>
</dbReference>
<keyword evidence="4 6" id="KW-0238">DNA-binding</keyword>
<dbReference type="Pfam" id="PF00931">
    <property type="entry name" value="NB-ARC"/>
    <property type="match status" value="1"/>
</dbReference>
<dbReference type="Gene3D" id="1.25.40.10">
    <property type="entry name" value="Tetratricopeptide repeat domain"/>
    <property type="match status" value="1"/>
</dbReference>
<comment type="caution">
    <text evidence="8">The sequence shown here is derived from an EMBL/GenBank/DDBJ whole genome shotgun (WGS) entry which is preliminary data.</text>
</comment>
<evidence type="ECO:0000256" key="6">
    <source>
        <dbReference type="PROSITE-ProRule" id="PRU01091"/>
    </source>
</evidence>
<keyword evidence="5" id="KW-0804">Transcription</keyword>
<dbReference type="Pfam" id="PF03704">
    <property type="entry name" value="BTAD"/>
    <property type="match status" value="1"/>
</dbReference>
<dbReference type="InterPro" id="IPR027417">
    <property type="entry name" value="P-loop_NTPase"/>
</dbReference>
<gene>
    <name evidence="8" type="ORF">JOM49_005117</name>
</gene>
<name>A0ABS4PVY8_9PSEU</name>
<feature type="DNA-binding region" description="OmpR/PhoB-type" evidence="6">
    <location>
        <begin position="1"/>
        <end position="91"/>
    </location>
</feature>
<dbReference type="PRINTS" id="PR00364">
    <property type="entry name" value="DISEASERSIST"/>
</dbReference>
<accession>A0ABS4PVY8</accession>
<sequence>MRFQLLGPVEVRDDANRVVELSACKMRTVLAVLLLARNRVVSDGHIAEMLWGDQPPATAAAQIQTYVSRLRQRLGPGVPISRQLPGYLLQIEPGRLDLAEFERLAARGREEAESGRWTEAAASLREALARWRMPCLTGVTEPLSAARRPALEEARMSVLEDRIEADLALGRPAELVPELAGLVTAHPLRERLRGQLMQALAGSGRQADALASYQSYRHLLAEELGIGPGPELRDLHQHILLAHPVPETPAEAQPRLGAWLPPDLADFTGRETELGRILDLLRPADTQLGRRVGCVVAGMAGVGKSALAMHAAHRLREEYPDGQVYVEAGERSSFELLGDLLAALEGGVSGVPDGLDERVRRYRAVLVDRRVLVVLDNVADEQQIRPLLPDTPRCGALVTSRTRLAAIEGVPVVDLGVLDTEPAVRFLEKVIGAARVEAEAGVARDIVRYCGGLPLAVRIAGGRLVAKPHWRLAVLAERLRLPDRRLDELRQADLEVRGAIERTLLGVDEESRSAFRVLGGIDAPGFSVDTAASALGVPVASAHDLVENLLDARLLEVNCSPDGQAVRYHFHELVRVVARDAIPLIPAARVATG</sequence>
<dbReference type="InterPro" id="IPR005158">
    <property type="entry name" value="BTAD"/>
</dbReference>
<dbReference type="GO" id="GO:0003677">
    <property type="term" value="F:DNA binding"/>
    <property type="evidence" value="ECO:0007669"/>
    <property type="project" value="UniProtKB-KW"/>
</dbReference>
<dbReference type="Proteomes" id="UP000741013">
    <property type="component" value="Unassembled WGS sequence"/>
</dbReference>
<proteinExistence type="inferred from homology"/>
<dbReference type="RefSeq" id="WP_209666745.1">
    <property type="nucleotide sequence ID" value="NZ_JAGGMS010000001.1"/>
</dbReference>
<dbReference type="InterPro" id="IPR051677">
    <property type="entry name" value="AfsR-DnrI-RedD_regulator"/>
</dbReference>